<dbReference type="AlphaFoldDB" id="A0A4V3HGU5"/>
<name>A0A4V3HGU5_9BACT</name>
<evidence type="ECO:0000259" key="3">
    <source>
        <dbReference type="Pfam" id="PF08797"/>
    </source>
</evidence>
<dbReference type="Gene3D" id="3.30.70.2330">
    <property type="match status" value="1"/>
</dbReference>
<sequence>MDTLHFITITGIDHYYGKTPFEIGRIARISKEPENPHDPEAIRVELPVIGTIGYVANSTNTVYRGTASAGRIYDKIGDYAFARVFFVTHSSAIALVLSPDEVEEIDAGKKVIFTVNDEEEAPADDG</sequence>
<keyword evidence="5" id="KW-1185">Reference proteome</keyword>
<dbReference type="InterPro" id="IPR014905">
    <property type="entry name" value="HIRAN"/>
</dbReference>
<dbReference type="GO" id="GO:0016818">
    <property type="term" value="F:hydrolase activity, acting on acid anhydrides, in phosphorus-containing anhydrides"/>
    <property type="evidence" value="ECO:0007669"/>
    <property type="project" value="InterPro"/>
</dbReference>
<protein>
    <submittedName>
        <fullName evidence="4">HIRAN domain-containing protein</fullName>
    </submittedName>
</protein>
<dbReference type="EMBL" id="SORI01000003">
    <property type="protein sequence ID" value="TDY62811.1"/>
    <property type="molecule type" value="Genomic_DNA"/>
</dbReference>
<evidence type="ECO:0000313" key="4">
    <source>
        <dbReference type="EMBL" id="TDY62811.1"/>
    </source>
</evidence>
<dbReference type="GO" id="GO:0003676">
    <property type="term" value="F:nucleic acid binding"/>
    <property type="evidence" value="ECO:0007669"/>
    <property type="project" value="InterPro"/>
</dbReference>
<accession>A0A4V3HGU5</accession>
<proteinExistence type="predicted"/>
<comment type="caution">
    <text evidence="4">The sequence shown here is derived from an EMBL/GenBank/DDBJ whole genome shotgun (WGS) entry which is preliminary data.</text>
</comment>
<organism evidence="4 5">
    <name type="scientific">Aminivibrio pyruvatiphilus</name>
    <dbReference type="NCBI Taxonomy" id="1005740"/>
    <lineage>
        <taxon>Bacteria</taxon>
        <taxon>Thermotogati</taxon>
        <taxon>Synergistota</taxon>
        <taxon>Synergistia</taxon>
        <taxon>Synergistales</taxon>
        <taxon>Aminobacteriaceae</taxon>
        <taxon>Aminivibrio</taxon>
    </lineage>
</organism>
<gene>
    <name evidence="4" type="ORF">C8D99_10331</name>
</gene>
<evidence type="ECO:0000313" key="5">
    <source>
        <dbReference type="Proteomes" id="UP000295066"/>
    </source>
</evidence>
<dbReference type="RefSeq" id="WP_208321059.1">
    <property type="nucleotide sequence ID" value="NZ_SORI01000003.1"/>
</dbReference>
<evidence type="ECO:0000256" key="2">
    <source>
        <dbReference type="ARBA" id="ARBA00022801"/>
    </source>
</evidence>
<dbReference type="Pfam" id="PF08797">
    <property type="entry name" value="HIRAN"/>
    <property type="match status" value="1"/>
</dbReference>
<dbReference type="GO" id="GO:0008270">
    <property type="term" value="F:zinc ion binding"/>
    <property type="evidence" value="ECO:0007669"/>
    <property type="project" value="InterPro"/>
</dbReference>
<evidence type="ECO:0000256" key="1">
    <source>
        <dbReference type="ARBA" id="ARBA00022723"/>
    </source>
</evidence>
<keyword evidence="1" id="KW-0479">Metal-binding</keyword>
<keyword evidence="2" id="KW-0378">Hydrolase</keyword>
<dbReference type="Proteomes" id="UP000295066">
    <property type="component" value="Unassembled WGS sequence"/>
</dbReference>
<feature type="domain" description="HIRAN" evidence="3">
    <location>
        <begin position="5"/>
        <end position="60"/>
    </location>
</feature>
<reference evidence="4 5" key="1">
    <citation type="submission" date="2019-03" db="EMBL/GenBank/DDBJ databases">
        <title>Genomic Encyclopedia of Type Strains, Phase IV (KMG-IV): sequencing the most valuable type-strain genomes for metagenomic binning, comparative biology and taxonomic classification.</title>
        <authorList>
            <person name="Goeker M."/>
        </authorList>
    </citation>
    <scope>NUCLEOTIDE SEQUENCE [LARGE SCALE GENOMIC DNA]</scope>
    <source>
        <strain evidence="4 5">DSM 25964</strain>
    </source>
</reference>